<dbReference type="GeneTree" id="ENSGT00940000156853"/>
<dbReference type="GO" id="GO:0042593">
    <property type="term" value="P:glucose homeostasis"/>
    <property type="evidence" value="ECO:0007669"/>
    <property type="project" value="TreeGrafter"/>
</dbReference>
<dbReference type="AlphaFoldDB" id="A0A8C2ZRC0"/>
<dbReference type="CDD" id="cd17075">
    <property type="entry name" value="UBX1_UBXN9"/>
    <property type="match status" value="1"/>
</dbReference>
<sequence length="615" mass="66921">MAASGTAVTVLTPNGRRQAVKVSSNTPLLQVLEDVCKKHGFNPEEHSLKFQRTAVDLTLPWRFANLPNNAKLEMVTSTRKQAVADSQVRIALQMVDGSRLQGSFSCGQSLWELLTHFPQISVSELSEPGSTPVCVYMRDEVSGEEALKKTTLKSLGLTGGNAIVRFLIKKIKAQGQEDGEEAIETAATPTTSVAKETTPSPSSQPDPSPSHPETSTTKVTNKNSDPHSRIETHVAPTPTPATCIKLPVQQEEVPKSQDAVGPKIPPVGRGPPEEDGEEAGPSGLNSDPSSSSSAPSAPFIPFSGGGQRLGGPRGSAVGRSLSSSSSSSSLSAPITAVESPKAKKAKSSHGSSTKCQTTANQPDEDMDQWEEFLEPVEREPLIYHLDAMSRHSKDHRDPPDEFFEVTMDDVRKRFAQLKSERKLLEEAPLMTKSLRETQMKEKMERYPKVVLRVQFPDRHVLQGFFRPLETVGTVKHFVRSHLEDPQLSFYLFITPPKTILDDPSATLFEADLFPGALVYFGADVKTDFYMKRELLESSVSALQANESIASCMLRSPTPSSNTEGSEEPLPPPEPKEDTSGSTQDEGDSSTHIQAAKPPRSDPGKVPKWLKLPGKK</sequence>
<gene>
    <name evidence="4" type="primary">aspscr1</name>
</gene>
<evidence type="ECO:0000259" key="2">
    <source>
        <dbReference type="PROSITE" id="PS50033"/>
    </source>
</evidence>
<reference evidence="4" key="1">
    <citation type="submission" date="2025-08" db="UniProtKB">
        <authorList>
            <consortium name="Ensembl"/>
        </authorList>
    </citation>
    <scope>IDENTIFICATION</scope>
</reference>
<dbReference type="GO" id="GO:0005634">
    <property type="term" value="C:nucleus"/>
    <property type="evidence" value="ECO:0007669"/>
    <property type="project" value="TreeGrafter"/>
</dbReference>
<reference evidence="4" key="2">
    <citation type="submission" date="2025-09" db="UniProtKB">
        <authorList>
            <consortium name="Ensembl"/>
        </authorList>
    </citation>
    <scope>IDENTIFICATION</scope>
</reference>
<dbReference type="GeneID" id="117733948"/>
<dbReference type="Pfam" id="PF11470">
    <property type="entry name" value="TUG-UBL1"/>
    <property type="match status" value="1"/>
</dbReference>
<feature type="compositionally biased region" description="Polar residues" evidence="1">
    <location>
        <begin position="213"/>
        <end position="223"/>
    </location>
</feature>
<dbReference type="Pfam" id="PF00789">
    <property type="entry name" value="UBX"/>
    <property type="match status" value="1"/>
</dbReference>
<dbReference type="GO" id="GO:0006886">
    <property type="term" value="P:intracellular protein transport"/>
    <property type="evidence" value="ECO:0007669"/>
    <property type="project" value="TreeGrafter"/>
</dbReference>
<dbReference type="InterPro" id="IPR059238">
    <property type="entry name" value="UBX1_UBXN9"/>
</dbReference>
<keyword evidence="5" id="KW-1185">Reference proteome</keyword>
<evidence type="ECO:0000313" key="5">
    <source>
        <dbReference type="Proteomes" id="UP000694565"/>
    </source>
</evidence>
<evidence type="ECO:0000256" key="1">
    <source>
        <dbReference type="SAM" id="MobiDB-lite"/>
    </source>
</evidence>
<dbReference type="GO" id="GO:0007165">
    <property type="term" value="P:signal transduction"/>
    <property type="evidence" value="ECO:0007669"/>
    <property type="project" value="InterPro"/>
</dbReference>
<feature type="domain" description="RBD" evidence="3">
    <location>
        <begin position="6"/>
        <end position="75"/>
    </location>
</feature>
<dbReference type="GO" id="GO:0005737">
    <property type="term" value="C:cytoplasm"/>
    <property type="evidence" value="ECO:0007669"/>
    <property type="project" value="TreeGrafter"/>
</dbReference>
<dbReference type="FunFam" id="3.10.20.90:FF:000204">
    <property type="entry name" value="tether containing UBX domain for GLUT4"/>
    <property type="match status" value="1"/>
</dbReference>
<dbReference type="PROSITE" id="PS50898">
    <property type="entry name" value="RBD"/>
    <property type="match status" value="1"/>
</dbReference>
<dbReference type="OrthoDB" id="440781at2759"/>
<dbReference type="Proteomes" id="UP000694565">
    <property type="component" value="Unplaced"/>
</dbReference>
<feature type="compositionally biased region" description="Low complexity" evidence="1">
    <location>
        <begin position="279"/>
        <end position="302"/>
    </location>
</feature>
<feature type="region of interest" description="Disordered" evidence="1">
    <location>
        <begin position="552"/>
        <end position="615"/>
    </location>
</feature>
<feature type="domain" description="UBX" evidence="2">
    <location>
        <begin position="444"/>
        <end position="520"/>
    </location>
</feature>
<dbReference type="PANTHER" id="PTHR46467:SF1">
    <property type="entry name" value="TETHER CONTAINING UBX DOMAIN FOR GLUT4"/>
    <property type="match status" value="1"/>
</dbReference>
<feature type="region of interest" description="Disordered" evidence="1">
    <location>
        <begin position="175"/>
        <end position="364"/>
    </location>
</feature>
<dbReference type="PANTHER" id="PTHR46467">
    <property type="entry name" value="TETHER CONTAINING UBX DOMAIN FOR GLUT4"/>
    <property type="match status" value="1"/>
</dbReference>
<dbReference type="GO" id="GO:0012506">
    <property type="term" value="C:vesicle membrane"/>
    <property type="evidence" value="ECO:0007669"/>
    <property type="project" value="TreeGrafter"/>
</dbReference>
<dbReference type="InterPro" id="IPR001012">
    <property type="entry name" value="UBX_dom"/>
</dbReference>
<dbReference type="CDD" id="cd16118">
    <property type="entry name" value="UBX2_UBXN9"/>
    <property type="match status" value="1"/>
</dbReference>
<dbReference type="KEGG" id="clum:117733948"/>
<proteinExistence type="predicted"/>
<dbReference type="CDD" id="cd16105">
    <property type="entry name" value="Ubl_ASPSCR1_like"/>
    <property type="match status" value="1"/>
</dbReference>
<name>A0A8C2ZRC0_CYCLU</name>
<evidence type="ECO:0000313" key="4">
    <source>
        <dbReference type="Ensembl" id="ENSCLMP00005030792.1"/>
    </source>
</evidence>
<feature type="compositionally biased region" description="Low complexity" evidence="1">
    <location>
        <begin position="320"/>
        <end position="331"/>
    </location>
</feature>
<protein>
    <submittedName>
        <fullName evidence="4">ASPSCR1 tether for SLC2A4, UBX domain containing</fullName>
    </submittedName>
</protein>
<dbReference type="Gene3D" id="3.10.20.90">
    <property type="entry name" value="Phosphatidylinositol 3-kinase Catalytic Subunit, Chain A, domain 1"/>
    <property type="match status" value="2"/>
</dbReference>
<dbReference type="InterPro" id="IPR021569">
    <property type="entry name" value="TUG-UBL1"/>
</dbReference>
<accession>A0A8C2ZRC0</accession>
<dbReference type="Ensembl" id="ENSCLMT00005032144.1">
    <property type="protein sequence ID" value="ENSCLMP00005030792.1"/>
    <property type="gene ID" value="ENSCLMG00005014918.1"/>
</dbReference>
<dbReference type="InterPro" id="IPR029071">
    <property type="entry name" value="Ubiquitin-like_domsf"/>
</dbReference>
<dbReference type="CTD" id="79058"/>
<dbReference type="InterPro" id="IPR003116">
    <property type="entry name" value="RBD_dom"/>
</dbReference>
<feature type="compositionally biased region" description="Gly residues" evidence="1">
    <location>
        <begin position="303"/>
        <end position="313"/>
    </location>
</feature>
<organism evidence="4 5">
    <name type="scientific">Cyclopterus lumpus</name>
    <name type="common">Lumpsucker</name>
    <dbReference type="NCBI Taxonomy" id="8103"/>
    <lineage>
        <taxon>Eukaryota</taxon>
        <taxon>Metazoa</taxon>
        <taxon>Chordata</taxon>
        <taxon>Craniata</taxon>
        <taxon>Vertebrata</taxon>
        <taxon>Euteleostomi</taxon>
        <taxon>Actinopterygii</taxon>
        <taxon>Neopterygii</taxon>
        <taxon>Teleostei</taxon>
        <taxon>Neoteleostei</taxon>
        <taxon>Acanthomorphata</taxon>
        <taxon>Eupercaria</taxon>
        <taxon>Perciformes</taxon>
        <taxon>Cottioidei</taxon>
        <taxon>Cottales</taxon>
        <taxon>Cyclopteridae</taxon>
        <taxon>Cyclopterus</taxon>
    </lineage>
</organism>
<evidence type="ECO:0000259" key="3">
    <source>
        <dbReference type="PROSITE" id="PS50898"/>
    </source>
</evidence>
<dbReference type="RefSeq" id="XP_034393805.1">
    <property type="nucleotide sequence ID" value="XM_034537914.1"/>
</dbReference>
<dbReference type="SUPFAM" id="SSF54236">
    <property type="entry name" value="Ubiquitin-like"/>
    <property type="match status" value="2"/>
</dbReference>
<dbReference type="PROSITE" id="PS50033">
    <property type="entry name" value="UBX"/>
    <property type="match status" value="1"/>
</dbReference>